<reference evidence="1 2" key="1">
    <citation type="journal article" date="2015" name="Genome Biol. Evol.">
        <title>Phylogenomic analyses indicate that early fungi evolved digesting cell walls of algal ancestors of land plants.</title>
        <authorList>
            <person name="Chang Y."/>
            <person name="Wang S."/>
            <person name="Sekimoto S."/>
            <person name="Aerts A.L."/>
            <person name="Choi C."/>
            <person name="Clum A."/>
            <person name="LaButti K.M."/>
            <person name="Lindquist E.A."/>
            <person name="Yee Ngan C."/>
            <person name="Ohm R.A."/>
            <person name="Salamov A.A."/>
            <person name="Grigoriev I.V."/>
            <person name="Spatafora J.W."/>
            <person name="Berbee M.L."/>
        </authorList>
    </citation>
    <scope>NUCLEOTIDE SEQUENCE [LARGE SCALE GENOMIC DNA]</scope>
    <source>
        <strain evidence="1 2">JEL478</strain>
    </source>
</reference>
<dbReference type="Proteomes" id="UP000070544">
    <property type="component" value="Unassembled WGS sequence"/>
</dbReference>
<sequence>MSHRSCVRSPSTLTASTAALPLFSNILPWHVRPPRHSANKVHVNTLPILALSLAIALVSGPAPTVAIPNRTVPACPTSGSLNSNVDYFPDKVALNSRSNLLIRTKLSLNNGRSGIMGTIKY</sequence>
<accession>A0A139A1X5</accession>
<keyword evidence="2" id="KW-1185">Reference proteome</keyword>
<dbReference type="AlphaFoldDB" id="A0A139A1X5"/>
<organism evidence="1 2">
    <name type="scientific">Gonapodya prolifera (strain JEL478)</name>
    <name type="common">Monoblepharis prolifera</name>
    <dbReference type="NCBI Taxonomy" id="1344416"/>
    <lineage>
        <taxon>Eukaryota</taxon>
        <taxon>Fungi</taxon>
        <taxon>Fungi incertae sedis</taxon>
        <taxon>Chytridiomycota</taxon>
        <taxon>Chytridiomycota incertae sedis</taxon>
        <taxon>Monoblepharidomycetes</taxon>
        <taxon>Monoblepharidales</taxon>
        <taxon>Gonapodyaceae</taxon>
        <taxon>Gonapodya</taxon>
    </lineage>
</organism>
<gene>
    <name evidence="1" type="ORF">M427DRAFT_183186</name>
</gene>
<evidence type="ECO:0000313" key="1">
    <source>
        <dbReference type="EMBL" id="KXS10363.1"/>
    </source>
</evidence>
<proteinExistence type="predicted"/>
<evidence type="ECO:0000313" key="2">
    <source>
        <dbReference type="Proteomes" id="UP000070544"/>
    </source>
</evidence>
<name>A0A139A1X5_GONPJ</name>
<protein>
    <submittedName>
        <fullName evidence="1">Uncharacterized protein</fullName>
    </submittedName>
</protein>
<dbReference type="EMBL" id="KQ965830">
    <property type="protein sequence ID" value="KXS10363.1"/>
    <property type="molecule type" value="Genomic_DNA"/>
</dbReference>